<dbReference type="PANTHER" id="PTHR39087:SF2">
    <property type="entry name" value="UPF0104 MEMBRANE PROTEIN MJ1595"/>
    <property type="match status" value="1"/>
</dbReference>
<feature type="transmembrane region" description="Helical" evidence="6">
    <location>
        <begin position="324"/>
        <end position="342"/>
    </location>
</feature>
<dbReference type="GO" id="GO:0005886">
    <property type="term" value="C:plasma membrane"/>
    <property type="evidence" value="ECO:0007669"/>
    <property type="project" value="UniProtKB-SubCell"/>
</dbReference>
<accession>A0A2T0LM56</accession>
<dbReference type="AlphaFoldDB" id="A0A2T0LM56"/>
<dbReference type="NCBIfam" id="TIGR00374">
    <property type="entry name" value="flippase-like domain"/>
    <property type="match status" value="1"/>
</dbReference>
<gene>
    <name evidence="7" type="ORF">B0I33_11241</name>
</gene>
<reference evidence="7 8" key="1">
    <citation type="submission" date="2018-03" db="EMBL/GenBank/DDBJ databases">
        <title>Genomic Encyclopedia of Type Strains, Phase III (KMG-III): the genomes of soil and plant-associated and newly described type strains.</title>
        <authorList>
            <person name="Whitman W."/>
        </authorList>
    </citation>
    <scope>NUCLEOTIDE SEQUENCE [LARGE SCALE GENOMIC DNA]</scope>
    <source>
        <strain evidence="7 8">CGMCC 4.7125</strain>
    </source>
</reference>
<keyword evidence="3 6" id="KW-0812">Transmembrane</keyword>
<feature type="transmembrane region" description="Helical" evidence="6">
    <location>
        <begin position="270"/>
        <end position="288"/>
    </location>
</feature>
<feature type="transmembrane region" description="Helical" evidence="6">
    <location>
        <begin position="159"/>
        <end position="183"/>
    </location>
</feature>
<evidence type="ECO:0000313" key="8">
    <source>
        <dbReference type="Proteomes" id="UP000238362"/>
    </source>
</evidence>
<evidence type="ECO:0000256" key="5">
    <source>
        <dbReference type="ARBA" id="ARBA00023136"/>
    </source>
</evidence>
<name>A0A2T0LM56_9PSEU</name>
<sequence>MGRHPRRSADPAARRRRRRLWLDAVLALAGVGVAVWRLAPTFAEAGDPAALFAGLGWDWLAVALVLAVASLAAYGELYRALLASGGQRLPRASVQAVTFIGNAVTQAMPSGGSLAGGAYSATALRRRGVDTALAVWAVAVAAALTAVTLLALAPLGLAAYGVLSVPAGVALSAGIAVACWAAWRASGRERVVDAVARGVLAVARRLPYVRRTDWPSRQAGRVNRFVRRIGHLRPAPRHWAAFGGIALATWLLDFLALAACVAAAGSAVPWAALAVGYLIVQLSIGLELTPGGTGPAEAGLLAALLSGGVAAGPAALVVVVYRALTLLVLGLLGWAVFAGVAVRRARRRRRAVSS</sequence>
<evidence type="ECO:0000256" key="6">
    <source>
        <dbReference type="SAM" id="Phobius"/>
    </source>
</evidence>
<feature type="transmembrane region" description="Helical" evidence="6">
    <location>
        <begin position="59"/>
        <end position="81"/>
    </location>
</feature>
<comment type="caution">
    <text evidence="7">The sequence shown here is derived from an EMBL/GenBank/DDBJ whole genome shotgun (WGS) entry which is preliminary data.</text>
</comment>
<evidence type="ECO:0000256" key="4">
    <source>
        <dbReference type="ARBA" id="ARBA00022989"/>
    </source>
</evidence>
<feature type="transmembrane region" description="Helical" evidence="6">
    <location>
        <begin position="239"/>
        <end position="264"/>
    </location>
</feature>
<dbReference type="EMBL" id="PVNH01000012">
    <property type="protein sequence ID" value="PRX44163.1"/>
    <property type="molecule type" value="Genomic_DNA"/>
</dbReference>
<keyword evidence="5 6" id="KW-0472">Membrane</keyword>
<feature type="transmembrane region" description="Helical" evidence="6">
    <location>
        <begin position="300"/>
        <end position="318"/>
    </location>
</feature>
<feature type="transmembrane region" description="Helical" evidence="6">
    <location>
        <begin position="20"/>
        <end position="39"/>
    </location>
</feature>
<keyword evidence="2" id="KW-1003">Cell membrane</keyword>
<keyword evidence="4 6" id="KW-1133">Transmembrane helix</keyword>
<dbReference type="PANTHER" id="PTHR39087">
    <property type="entry name" value="UPF0104 MEMBRANE PROTEIN MJ1595"/>
    <property type="match status" value="1"/>
</dbReference>
<dbReference type="RefSeq" id="WP_181193456.1">
    <property type="nucleotide sequence ID" value="NZ_PVNH01000012.1"/>
</dbReference>
<feature type="transmembrane region" description="Helical" evidence="6">
    <location>
        <begin position="133"/>
        <end position="153"/>
    </location>
</feature>
<dbReference type="InterPro" id="IPR022791">
    <property type="entry name" value="L-PG_synthase/AglD"/>
</dbReference>
<dbReference type="Pfam" id="PF03706">
    <property type="entry name" value="LPG_synthase_TM"/>
    <property type="match status" value="1"/>
</dbReference>
<protein>
    <submittedName>
        <fullName evidence="7">Uncharacterized protein (TIRG00374 family)</fullName>
    </submittedName>
</protein>
<organism evidence="7 8">
    <name type="scientific">Prauserella shujinwangii</name>
    <dbReference type="NCBI Taxonomy" id="1453103"/>
    <lineage>
        <taxon>Bacteria</taxon>
        <taxon>Bacillati</taxon>
        <taxon>Actinomycetota</taxon>
        <taxon>Actinomycetes</taxon>
        <taxon>Pseudonocardiales</taxon>
        <taxon>Pseudonocardiaceae</taxon>
        <taxon>Prauserella</taxon>
    </lineage>
</organism>
<dbReference type="Proteomes" id="UP000238362">
    <property type="component" value="Unassembled WGS sequence"/>
</dbReference>
<evidence type="ECO:0000256" key="1">
    <source>
        <dbReference type="ARBA" id="ARBA00004651"/>
    </source>
</evidence>
<evidence type="ECO:0000313" key="7">
    <source>
        <dbReference type="EMBL" id="PRX44163.1"/>
    </source>
</evidence>
<keyword evidence="8" id="KW-1185">Reference proteome</keyword>
<comment type="subcellular location">
    <subcellularLocation>
        <location evidence="1">Cell membrane</location>
        <topology evidence="1">Multi-pass membrane protein</topology>
    </subcellularLocation>
</comment>
<evidence type="ECO:0000256" key="2">
    <source>
        <dbReference type="ARBA" id="ARBA00022475"/>
    </source>
</evidence>
<evidence type="ECO:0000256" key="3">
    <source>
        <dbReference type="ARBA" id="ARBA00022692"/>
    </source>
</evidence>
<proteinExistence type="predicted"/>